<gene>
    <name evidence="1" type="ORF">V6N11_050274</name>
</gene>
<name>A0ABR2T9B4_9ROSI</name>
<protein>
    <submittedName>
        <fullName evidence="1">Uncharacterized protein</fullName>
    </submittedName>
</protein>
<comment type="caution">
    <text evidence="1">The sequence shown here is derived from an EMBL/GenBank/DDBJ whole genome shotgun (WGS) entry which is preliminary data.</text>
</comment>
<accession>A0ABR2T9B4</accession>
<evidence type="ECO:0000313" key="1">
    <source>
        <dbReference type="EMBL" id="KAK9034096.1"/>
    </source>
</evidence>
<evidence type="ECO:0000313" key="2">
    <source>
        <dbReference type="Proteomes" id="UP001396334"/>
    </source>
</evidence>
<proteinExistence type="predicted"/>
<reference evidence="1 2" key="1">
    <citation type="journal article" date="2024" name="G3 (Bethesda)">
        <title>Genome assembly of Hibiscus sabdariffa L. provides insights into metabolisms of medicinal natural products.</title>
        <authorList>
            <person name="Kim T."/>
        </authorList>
    </citation>
    <scope>NUCLEOTIDE SEQUENCE [LARGE SCALE GENOMIC DNA]</scope>
    <source>
        <strain evidence="1">TK-2024</strain>
        <tissue evidence="1">Old leaves</tissue>
    </source>
</reference>
<dbReference type="Proteomes" id="UP001396334">
    <property type="component" value="Unassembled WGS sequence"/>
</dbReference>
<keyword evidence="2" id="KW-1185">Reference proteome</keyword>
<dbReference type="EMBL" id="JBBPBN010000007">
    <property type="protein sequence ID" value="KAK9034096.1"/>
    <property type="molecule type" value="Genomic_DNA"/>
</dbReference>
<sequence length="103" mass="11327">MEKAMDLEQTTLLDELIRGKELAFLVMQHLHPCSSAETPQLLLQKLLCSYEKALSMLNSSGFEVESKVRVIALGSPVSLSGSSDGVKQRKILSMEVPLNDGYC</sequence>
<organism evidence="1 2">
    <name type="scientific">Hibiscus sabdariffa</name>
    <name type="common">roselle</name>
    <dbReference type="NCBI Taxonomy" id="183260"/>
    <lineage>
        <taxon>Eukaryota</taxon>
        <taxon>Viridiplantae</taxon>
        <taxon>Streptophyta</taxon>
        <taxon>Embryophyta</taxon>
        <taxon>Tracheophyta</taxon>
        <taxon>Spermatophyta</taxon>
        <taxon>Magnoliopsida</taxon>
        <taxon>eudicotyledons</taxon>
        <taxon>Gunneridae</taxon>
        <taxon>Pentapetalae</taxon>
        <taxon>rosids</taxon>
        <taxon>malvids</taxon>
        <taxon>Malvales</taxon>
        <taxon>Malvaceae</taxon>
        <taxon>Malvoideae</taxon>
        <taxon>Hibiscus</taxon>
    </lineage>
</organism>